<reference evidence="2" key="3">
    <citation type="submission" date="2020-12" db="UniProtKB">
        <authorList>
            <consortium name="EnsemblPlants"/>
        </authorList>
    </citation>
    <scope>IDENTIFICATION</scope>
</reference>
<dbReference type="Proteomes" id="UP000006727">
    <property type="component" value="Chromosome 12"/>
</dbReference>
<reference evidence="1 3" key="1">
    <citation type="journal article" date="2008" name="Science">
        <title>The Physcomitrella genome reveals evolutionary insights into the conquest of land by plants.</title>
        <authorList>
            <person name="Rensing S."/>
            <person name="Lang D."/>
            <person name="Zimmer A."/>
            <person name="Terry A."/>
            <person name="Salamov A."/>
            <person name="Shapiro H."/>
            <person name="Nishiyama T."/>
            <person name="Perroud P.-F."/>
            <person name="Lindquist E."/>
            <person name="Kamisugi Y."/>
            <person name="Tanahashi T."/>
            <person name="Sakakibara K."/>
            <person name="Fujita T."/>
            <person name="Oishi K."/>
            <person name="Shin-I T."/>
            <person name="Kuroki Y."/>
            <person name="Toyoda A."/>
            <person name="Suzuki Y."/>
            <person name="Hashimoto A."/>
            <person name="Yamaguchi K."/>
            <person name="Sugano A."/>
            <person name="Kohara Y."/>
            <person name="Fujiyama A."/>
            <person name="Anterola A."/>
            <person name="Aoki S."/>
            <person name="Ashton N."/>
            <person name="Barbazuk W.B."/>
            <person name="Barker E."/>
            <person name="Bennetzen J."/>
            <person name="Bezanilla M."/>
            <person name="Blankenship R."/>
            <person name="Cho S.H."/>
            <person name="Dutcher S."/>
            <person name="Estelle M."/>
            <person name="Fawcett J.A."/>
            <person name="Gundlach H."/>
            <person name="Hanada K."/>
            <person name="Heyl A."/>
            <person name="Hicks K.A."/>
            <person name="Hugh J."/>
            <person name="Lohr M."/>
            <person name="Mayer K."/>
            <person name="Melkozernov A."/>
            <person name="Murata T."/>
            <person name="Nelson D."/>
            <person name="Pils B."/>
            <person name="Prigge M."/>
            <person name="Reiss B."/>
            <person name="Renner T."/>
            <person name="Rombauts S."/>
            <person name="Rushton P."/>
            <person name="Sanderfoot A."/>
            <person name="Schween G."/>
            <person name="Shiu S.-H."/>
            <person name="Stueber K."/>
            <person name="Theodoulou F.L."/>
            <person name="Tu H."/>
            <person name="Van de Peer Y."/>
            <person name="Verrier P.J."/>
            <person name="Waters E."/>
            <person name="Wood A."/>
            <person name="Yang L."/>
            <person name="Cove D."/>
            <person name="Cuming A."/>
            <person name="Hasebe M."/>
            <person name="Lucas S."/>
            <person name="Mishler D.B."/>
            <person name="Reski R."/>
            <person name="Grigoriev I."/>
            <person name="Quatrano R.S."/>
            <person name="Boore J.L."/>
        </authorList>
    </citation>
    <scope>NUCLEOTIDE SEQUENCE [LARGE SCALE GENOMIC DNA]</scope>
    <source>
        <strain evidence="2 3">cv. Gransden 2004</strain>
    </source>
</reference>
<evidence type="ECO:0000313" key="2">
    <source>
        <dbReference type="EnsemblPlants" id="Pp3c12_1330V3.1"/>
    </source>
</evidence>
<dbReference type="Gene3D" id="1.10.238.10">
    <property type="entry name" value="EF-hand"/>
    <property type="match status" value="1"/>
</dbReference>
<dbReference type="AlphaFoldDB" id="A0A2K1JP20"/>
<protein>
    <recommendedName>
        <fullName evidence="4">EF-hand domain-containing protein</fullName>
    </recommendedName>
</protein>
<dbReference type="EMBL" id="ABEU02000012">
    <property type="protein sequence ID" value="PNR43295.1"/>
    <property type="molecule type" value="Genomic_DNA"/>
</dbReference>
<dbReference type="InParanoid" id="A0A2K1JP20"/>
<dbReference type="PaxDb" id="3218-PP1S128_10V6.1"/>
<proteinExistence type="predicted"/>
<evidence type="ECO:0000313" key="1">
    <source>
        <dbReference type="EMBL" id="PNR43295.1"/>
    </source>
</evidence>
<name>A0A2K1JP20_PHYPA</name>
<sequence length="60" mass="6720">MNVSPPATLQKLSVASWLRAHGKFVRPELTRQQKQELKECFELIDADGSGIDRPPPLLCC</sequence>
<dbReference type="Gramene" id="Pp3c12_1330V3.1">
    <property type="protein sequence ID" value="Pp3c12_1330V3.1"/>
    <property type="gene ID" value="Pp3c12_1330"/>
</dbReference>
<evidence type="ECO:0000313" key="3">
    <source>
        <dbReference type="Proteomes" id="UP000006727"/>
    </source>
</evidence>
<dbReference type="EnsemblPlants" id="Pp3c12_1330V3.1">
    <property type="protein sequence ID" value="Pp3c12_1330V3.1"/>
    <property type="gene ID" value="Pp3c12_1330"/>
</dbReference>
<organism evidence="1">
    <name type="scientific">Physcomitrium patens</name>
    <name type="common">Spreading-leaved earth moss</name>
    <name type="synonym">Physcomitrella patens</name>
    <dbReference type="NCBI Taxonomy" id="3218"/>
    <lineage>
        <taxon>Eukaryota</taxon>
        <taxon>Viridiplantae</taxon>
        <taxon>Streptophyta</taxon>
        <taxon>Embryophyta</taxon>
        <taxon>Bryophyta</taxon>
        <taxon>Bryophytina</taxon>
        <taxon>Bryopsida</taxon>
        <taxon>Funariidae</taxon>
        <taxon>Funariales</taxon>
        <taxon>Funariaceae</taxon>
        <taxon>Physcomitrium</taxon>
    </lineage>
</organism>
<accession>A0A2K1JP20</accession>
<gene>
    <name evidence="1" type="ORF">PHYPA_015675</name>
</gene>
<dbReference type="STRING" id="3218.A0A2K1JP20"/>
<keyword evidence="3" id="KW-1185">Reference proteome</keyword>
<reference evidence="1 3" key="2">
    <citation type="journal article" date="2018" name="Plant J.">
        <title>The Physcomitrella patens chromosome-scale assembly reveals moss genome structure and evolution.</title>
        <authorList>
            <person name="Lang D."/>
            <person name="Ullrich K.K."/>
            <person name="Murat F."/>
            <person name="Fuchs J."/>
            <person name="Jenkins J."/>
            <person name="Haas F.B."/>
            <person name="Piednoel M."/>
            <person name="Gundlach H."/>
            <person name="Van Bel M."/>
            <person name="Meyberg R."/>
            <person name="Vives C."/>
            <person name="Morata J."/>
            <person name="Symeonidi A."/>
            <person name="Hiss M."/>
            <person name="Muchero W."/>
            <person name="Kamisugi Y."/>
            <person name="Saleh O."/>
            <person name="Blanc G."/>
            <person name="Decker E.L."/>
            <person name="van Gessel N."/>
            <person name="Grimwood J."/>
            <person name="Hayes R.D."/>
            <person name="Graham S.W."/>
            <person name="Gunter L.E."/>
            <person name="McDaniel S.F."/>
            <person name="Hoernstein S.N.W."/>
            <person name="Larsson A."/>
            <person name="Li F.W."/>
            <person name="Perroud P.F."/>
            <person name="Phillips J."/>
            <person name="Ranjan P."/>
            <person name="Rokshar D.S."/>
            <person name="Rothfels C.J."/>
            <person name="Schneider L."/>
            <person name="Shu S."/>
            <person name="Stevenson D.W."/>
            <person name="Thummler F."/>
            <person name="Tillich M."/>
            <person name="Villarreal Aguilar J.C."/>
            <person name="Widiez T."/>
            <person name="Wong G.K."/>
            <person name="Wymore A."/>
            <person name="Zhang Y."/>
            <person name="Zimmer A.D."/>
            <person name="Quatrano R.S."/>
            <person name="Mayer K.F.X."/>
            <person name="Goodstein D."/>
            <person name="Casacuberta J.M."/>
            <person name="Vandepoele K."/>
            <person name="Reski R."/>
            <person name="Cuming A.C."/>
            <person name="Tuskan G.A."/>
            <person name="Maumus F."/>
            <person name="Salse J."/>
            <person name="Schmutz J."/>
            <person name="Rensing S.A."/>
        </authorList>
    </citation>
    <scope>NUCLEOTIDE SEQUENCE [LARGE SCALE GENOMIC DNA]</scope>
    <source>
        <strain evidence="2 3">cv. Gransden 2004</strain>
    </source>
</reference>
<evidence type="ECO:0008006" key="4">
    <source>
        <dbReference type="Google" id="ProtNLM"/>
    </source>
</evidence>